<dbReference type="PROSITE" id="PS51740">
    <property type="entry name" value="SPOVT_ABRB"/>
    <property type="match status" value="1"/>
</dbReference>
<dbReference type="Pfam" id="PF04014">
    <property type="entry name" value="MazE_antitoxin"/>
    <property type="match status" value="1"/>
</dbReference>
<name>A0A935IK91_9MICO</name>
<evidence type="ECO:0000256" key="1">
    <source>
        <dbReference type="PROSITE-ProRule" id="PRU01076"/>
    </source>
</evidence>
<feature type="region of interest" description="Disordered" evidence="2">
    <location>
        <begin position="58"/>
        <end position="82"/>
    </location>
</feature>
<evidence type="ECO:0000313" key="4">
    <source>
        <dbReference type="EMBL" id="MBK6300402.1"/>
    </source>
</evidence>
<dbReference type="SMART" id="SM00966">
    <property type="entry name" value="SpoVT_AbrB"/>
    <property type="match status" value="1"/>
</dbReference>
<dbReference type="NCBIfam" id="TIGR01439">
    <property type="entry name" value="lp_hng_hel_AbrB"/>
    <property type="match status" value="1"/>
</dbReference>
<dbReference type="EMBL" id="JADKGK010000022">
    <property type="protein sequence ID" value="MBL0004905.1"/>
    <property type="molecule type" value="Genomic_DNA"/>
</dbReference>
<comment type="caution">
    <text evidence="5">The sequence shown here is derived from an EMBL/GenBank/DDBJ whole genome shotgun (WGS) entry which is preliminary data.</text>
</comment>
<dbReference type="InterPro" id="IPR007159">
    <property type="entry name" value="SpoVT-AbrB_dom"/>
</dbReference>
<accession>A0A935IK91</accession>
<dbReference type="AlphaFoldDB" id="A0A935IK91"/>
<dbReference type="Proteomes" id="UP000726105">
    <property type="component" value="Unassembled WGS sequence"/>
</dbReference>
<dbReference type="InterPro" id="IPR037914">
    <property type="entry name" value="SpoVT-AbrB_sf"/>
</dbReference>
<feature type="domain" description="SpoVT-AbrB" evidence="3">
    <location>
        <begin position="1"/>
        <end position="45"/>
    </location>
</feature>
<dbReference type="Gene3D" id="2.10.260.10">
    <property type="match status" value="1"/>
</dbReference>
<dbReference type="Proteomes" id="UP000886632">
    <property type="component" value="Unassembled WGS sequence"/>
</dbReference>
<protein>
    <submittedName>
        <fullName evidence="5">AbrB/MazE/SpoVT family DNA-binding domain-containing protein</fullName>
    </submittedName>
</protein>
<dbReference type="GO" id="GO:0003677">
    <property type="term" value="F:DNA binding"/>
    <property type="evidence" value="ECO:0007669"/>
    <property type="project" value="UniProtKB-UniRule"/>
</dbReference>
<evidence type="ECO:0000313" key="5">
    <source>
        <dbReference type="EMBL" id="MBK7272731.1"/>
    </source>
</evidence>
<proteinExistence type="predicted"/>
<keyword evidence="1 5" id="KW-0238">DNA-binding</keyword>
<evidence type="ECO:0000313" key="7">
    <source>
        <dbReference type="Proteomes" id="UP000718281"/>
    </source>
</evidence>
<dbReference type="EMBL" id="JADIXZ010000003">
    <property type="protein sequence ID" value="MBK6300402.1"/>
    <property type="molecule type" value="Genomic_DNA"/>
</dbReference>
<evidence type="ECO:0000313" key="8">
    <source>
        <dbReference type="Proteomes" id="UP000726105"/>
    </source>
</evidence>
<dbReference type="Proteomes" id="UP000718281">
    <property type="component" value="Unassembled WGS sequence"/>
</dbReference>
<evidence type="ECO:0000256" key="2">
    <source>
        <dbReference type="SAM" id="MobiDB-lite"/>
    </source>
</evidence>
<dbReference type="SUPFAM" id="SSF89447">
    <property type="entry name" value="AbrB/MazE/MraZ-like"/>
    <property type="match status" value="1"/>
</dbReference>
<sequence>MRTTIDAAGRVVLPADVRDALGLAAGSEVDLVLIDGRIEITIAAVEGTVSVEDGWPQLTPTRADQPTLDDQTVQDTIRINRR</sequence>
<reference evidence="7 8" key="1">
    <citation type="submission" date="2020-10" db="EMBL/GenBank/DDBJ databases">
        <title>Connecting structure to function with the recovery of over 1000 high-quality activated sludge metagenome-assembled genomes encoding full-length rRNA genes using long-read sequencing.</title>
        <authorList>
            <person name="Singleton C.M."/>
            <person name="Petriglieri F."/>
            <person name="Kristensen J.M."/>
            <person name="Kirkegaard R.H."/>
            <person name="Michaelsen T.Y."/>
            <person name="Andersen M.H."/>
            <person name="Karst S.M."/>
            <person name="Dueholm M.S."/>
            <person name="Nielsen P.H."/>
            <person name="Albertsen M."/>
        </authorList>
    </citation>
    <scope>NUCLEOTIDE SEQUENCE [LARGE SCALE GENOMIC DNA]</scope>
    <source>
        <strain evidence="4">AalE_18-Q3-R2-46_BAT3C.188</strain>
        <strain evidence="5">Ega_18-Q3-R5-49_MAXAC.001</strain>
        <strain evidence="6">Ribe_18-Q3-R11-54_MAXAC.001</strain>
    </source>
</reference>
<evidence type="ECO:0000313" key="6">
    <source>
        <dbReference type="EMBL" id="MBL0004905.1"/>
    </source>
</evidence>
<evidence type="ECO:0000259" key="3">
    <source>
        <dbReference type="PROSITE" id="PS51740"/>
    </source>
</evidence>
<dbReference type="EMBL" id="JADJIB010000002">
    <property type="protein sequence ID" value="MBK7272731.1"/>
    <property type="molecule type" value="Genomic_DNA"/>
</dbReference>
<organism evidence="5 8">
    <name type="scientific">Candidatus Phosphoribacter hodrii</name>
    <dbReference type="NCBI Taxonomy" id="2953743"/>
    <lineage>
        <taxon>Bacteria</taxon>
        <taxon>Bacillati</taxon>
        <taxon>Actinomycetota</taxon>
        <taxon>Actinomycetes</taxon>
        <taxon>Micrococcales</taxon>
        <taxon>Dermatophilaceae</taxon>
        <taxon>Candidatus Phosphoribacter</taxon>
    </lineage>
</organism>
<gene>
    <name evidence="4" type="ORF">IPF40_04855</name>
    <name evidence="5" type="ORF">IPI13_06025</name>
    <name evidence="6" type="ORF">IPP00_13265</name>
</gene>